<dbReference type="PIRSF" id="PIRSF002741">
    <property type="entry name" value="MppA"/>
    <property type="match status" value="1"/>
</dbReference>
<comment type="similarity">
    <text evidence="1">Belongs to the bacterial solute-binding protein 5 family.</text>
</comment>
<keyword evidence="3" id="KW-0732">Signal</keyword>
<dbReference type="InterPro" id="IPR030678">
    <property type="entry name" value="Peptide/Ni-bd"/>
</dbReference>
<evidence type="ECO:0000256" key="4">
    <source>
        <dbReference type="SAM" id="MobiDB-lite"/>
    </source>
</evidence>
<dbReference type="GO" id="GO:1904680">
    <property type="term" value="F:peptide transmembrane transporter activity"/>
    <property type="evidence" value="ECO:0007669"/>
    <property type="project" value="TreeGrafter"/>
</dbReference>
<dbReference type="GO" id="GO:0015833">
    <property type="term" value="P:peptide transport"/>
    <property type="evidence" value="ECO:0007669"/>
    <property type="project" value="TreeGrafter"/>
</dbReference>
<accession>A0A7S8E5U1</accession>
<dbReference type="GO" id="GO:0043190">
    <property type="term" value="C:ATP-binding cassette (ABC) transporter complex"/>
    <property type="evidence" value="ECO:0007669"/>
    <property type="project" value="InterPro"/>
</dbReference>
<dbReference type="AlphaFoldDB" id="A0A7S8E5U1"/>
<sequence length="612" mass="67741">MRQYRWQIIALVFSGILFILALSTRFTGQPDVVPGATITPSVLEEAIDATTITPQTVATATLPPSEPTLPPQVNQSAIGTDNVSTFTEAQVGTIQRLNPLFVSDNEAEKTITSLIFEGLVKINDFGEPVPSLARNWYISGDGLEYVFTLREDILWQDGIPFTSDDVIYTMDTLRDENFPGDNALKTFWKTIETEQLGPHLVRFRLTQPLASFASALTIGILPEHALRGTSAQDLLTHPFNLSPIGTGPYQLEALRSQDGEHINMVDLQASPNYLARQDVAGLNIQRMRFQLFNTFDEAYAALTNQQVDGLATDDMAQRAQLLNVPGTEAYTAIAPELGVLIFNWDEPDDVRFFQEQRVRWALQRSLDRAPAIYSQLPNLAIVAEGPLSPTSWAYLPDLVWPGVDMAQAQSLIENISMLRQQPEAPATEEGEAAPEATAETPESEGEPSGPIYEFTILVPENEALVAIATNYAQQWGAINLQVNVESAPAATYQQRLDDGDFDAAIVELPLNADPDVYAYWHVGQAPDGLNYGAAADDRISELLERARRDANGLNRIQLYHDFQSLFVERAIAIPLYHPLFTYAVSLDVANVQLGFIGTSTDRFRTIADWQLR</sequence>
<evidence type="ECO:0000313" key="7">
    <source>
        <dbReference type="Proteomes" id="UP000594468"/>
    </source>
</evidence>
<evidence type="ECO:0000256" key="1">
    <source>
        <dbReference type="ARBA" id="ARBA00005695"/>
    </source>
</evidence>
<gene>
    <name evidence="6" type="ORF">G4Y79_14410</name>
</gene>
<dbReference type="InterPro" id="IPR039424">
    <property type="entry name" value="SBP_5"/>
</dbReference>
<dbReference type="InterPro" id="IPR000914">
    <property type="entry name" value="SBP_5_dom"/>
</dbReference>
<dbReference type="RefSeq" id="WP_195168976.1">
    <property type="nucleotide sequence ID" value="NZ_CP062983.1"/>
</dbReference>
<feature type="domain" description="Solute-binding protein family 5" evidence="5">
    <location>
        <begin position="127"/>
        <end position="521"/>
    </location>
</feature>
<keyword evidence="2" id="KW-0813">Transport</keyword>
<dbReference type="Gene3D" id="3.90.76.10">
    <property type="entry name" value="Dipeptide-binding Protein, Domain 1"/>
    <property type="match status" value="1"/>
</dbReference>
<organism evidence="6 7">
    <name type="scientific">Phototrophicus methaneseepsis</name>
    <dbReference type="NCBI Taxonomy" id="2710758"/>
    <lineage>
        <taxon>Bacteria</taxon>
        <taxon>Bacillati</taxon>
        <taxon>Chloroflexota</taxon>
        <taxon>Candidatus Thermofontia</taxon>
        <taxon>Phototrophicales</taxon>
        <taxon>Phototrophicaceae</taxon>
        <taxon>Phototrophicus</taxon>
    </lineage>
</organism>
<name>A0A7S8E5U1_9CHLR</name>
<dbReference type="GO" id="GO:0042597">
    <property type="term" value="C:periplasmic space"/>
    <property type="evidence" value="ECO:0007669"/>
    <property type="project" value="UniProtKB-ARBA"/>
</dbReference>
<feature type="region of interest" description="Disordered" evidence="4">
    <location>
        <begin position="421"/>
        <end position="449"/>
    </location>
</feature>
<dbReference type="SUPFAM" id="SSF53850">
    <property type="entry name" value="Periplasmic binding protein-like II"/>
    <property type="match status" value="1"/>
</dbReference>
<proteinExistence type="inferred from homology"/>
<dbReference type="Gene3D" id="3.40.190.10">
    <property type="entry name" value="Periplasmic binding protein-like II"/>
    <property type="match status" value="1"/>
</dbReference>
<dbReference type="Proteomes" id="UP000594468">
    <property type="component" value="Chromosome"/>
</dbReference>
<evidence type="ECO:0000256" key="3">
    <source>
        <dbReference type="ARBA" id="ARBA00022729"/>
    </source>
</evidence>
<dbReference type="Pfam" id="PF00496">
    <property type="entry name" value="SBP_bac_5"/>
    <property type="match status" value="1"/>
</dbReference>
<feature type="compositionally biased region" description="Low complexity" evidence="4">
    <location>
        <begin position="433"/>
        <end position="449"/>
    </location>
</feature>
<evidence type="ECO:0000256" key="2">
    <source>
        <dbReference type="ARBA" id="ARBA00022448"/>
    </source>
</evidence>
<evidence type="ECO:0000259" key="5">
    <source>
        <dbReference type="Pfam" id="PF00496"/>
    </source>
</evidence>
<protein>
    <recommendedName>
        <fullName evidence="5">Solute-binding protein family 5 domain-containing protein</fullName>
    </recommendedName>
</protein>
<reference evidence="6 7" key="1">
    <citation type="submission" date="2020-02" db="EMBL/GenBank/DDBJ databases">
        <authorList>
            <person name="Zheng R.K."/>
            <person name="Sun C.M."/>
        </authorList>
    </citation>
    <scope>NUCLEOTIDE SEQUENCE [LARGE SCALE GENOMIC DNA]</scope>
    <source>
        <strain evidence="7">rifampicinis</strain>
    </source>
</reference>
<dbReference type="EMBL" id="CP062983">
    <property type="protein sequence ID" value="QPC80901.1"/>
    <property type="molecule type" value="Genomic_DNA"/>
</dbReference>
<dbReference type="KEGG" id="pmet:G4Y79_14410"/>
<dbReference type="PANTHER" id="PTHR30290">
    <property type="entry name" value="PERIPLASMIC BINDING COMPONENT OF ABC TRANSPORTER"/>
    <property type="match status" value="1"/>
</dbReference>
<dbReference type="Gene3D" id="3.10.105.10">
    <property type="entry name" value="Dipeptide-binding Protein, Domain 3"/>
    <property type="match status" value="1"/>
</dbReference>
<dbReference type="PANTHER" id="PTHR30290:SF9">
    <property type="entry name" value="OLIGOPEPTIDE-BINDING PROTEIN APPA"/>
    <property type="match status" value="1"/>
</dbReference>
<evidence type="ECO:0000313" key="6">
    <source>
        <dbReference type="EMBL" id="QPC80901.1"/>
    </source>
</evidence>
<keyword evidence="7" id="KW-1185">Reference proteome</keyword>